<dbReference type="RefSeq" id="XP_045145479.1">
    <property type="nucleotide sequence ID" value="XM_045289544.1"/>
</dbReference>
<reference evidence="2" key="1">
    <citation type="submission" date="2025-08" db="UniProtKB">
        <authorList>
            <consortium name="RefSeq"/>
        </authorList>
    </citation>
    <scope>IDENTIFICATION</scope>
</reference>
<dbReference type="Proteomes" id="UP000694863">
    <property type="component" value="Unplaced"/>
</dbReference>
<organism evidence="1 2">
    <name type="scientific">Echinops telfairi</name>
    <name type="common">Lesser hedgehog tenrec</name>
    <dbReference type="NCBI Taxonomy" id="9371"/>
    <lineage>
        <taxon>Eukaryota</taxon>
        <taxon>Metazoa</taxon>
        <taxon>Chordata</taxon>
        <taxon>Craniata</taxon>
        <taxon>Vertebrata</taxon>
        <taxon>Euteleostomi</taxon>
        <taxon>Mammalia</taxon>
        <taxon>Eutheria</taxon>
        <taxon>Afrotheria</taxon>
        <taxon>Tenrecidae</taxon>
        <taxon>Tenrecinae</taxon>
        <taxon>Echinops</taxon>
    </lineage>
</organism>
<protein>
    <submittedName>
        <fullName evidence="2">NADH dehydrogenase [ubiquinone] 1 alpha subcomplex subunit 12-like</fullName>
    </submittedName>
</protein>
<accession>A0AC55D158</accession>
<proteinExistence type="predicted"/>
<gene>
    <name evidence="2" type="primary">LOC115869492</name>
</gene>
<keyword evidence="1" id="KW-1185">Reference proteome</keyword>
<evidence type="ECO:0000313" key="2">
    <source>
        <dbReference type="RefSeq" id="XP_045145479.1"/>
    </source>
</evidence>
<evidence type="ECO:0000313" key="1">
    <source>
        <dbReference type="Proteomes" id="UP000694863"/>
    </source>
</evidence>
<name>A0AC55D158_ECHTE</name>
<sequence>MAAAQWEYLLVPKGALQQTGGHGGLQGYLSVSFTANDVRVGTLVGEDKYGNRYYEANKQFLGLTDVSEMNGRNAFWDVDGSIKGMVPLGQPYIQHEWPSRHYVPYSTTRKKIQEWVPSSTPYK</sequence>